<name>A0A149UPY7_9PROT</name>
<evidence type="ECO:0000259" key="6">
    <source>
        <dbReference type="SMART" id="SM00849"/>
    </source>
</evidence>
<dbReference type="SMART" id="SM00849">
    <property type="entry name" value="Lactamase_B"/>
    <property type="match status" value="1"/>
</dbReference>
<protein>
    <recommendedName>
        <fullName evidence="6">Metallo-beta-lactamase domain-containing protein</fullName>
    </recommendedName>
</protein>
<dbReference type="EMBL" id="LHZX01000249">
    <property type="protein sequence ID" value="KXV70069.1"/>
    <property type="molecule type" value="Genomic_DNA"/>
</dbReference>
<dbReference type="InterPro" id="IPR001279">
    <property type="entry name" value="Metallo-B-lactamas"/>
</dbReference>
<keyword evidence="3" id="KW-0479">Metal-binding</keyword>
<dbReference type="OrthoDB" id="9773738at2"/>
<dbReference type="InterPro" id="IPR051013">
    <property type="entry name" value="MBL_superfamily_lactonases"/>
</dbReference>
<comment type="caution">
    <text evidence="7">The sequence shown here is derived from an EMBL/GenBank/DDBJ whole genome shotgun (WGS) entry which is preliminary data.</text>
</comment>
<evidence type="ECO:0000256" key="4">
    <source>
        <dbReference type="ARBA" id="ARBA00022801"/>
    </source>
</evidence>
<comment type="similarity">
    <text evidence="2">Belongs to the metallo-beta-lactamase superfamily.</text>
</comment>
<evidence type="ECO:0000313" key="8">
    <source>
        <dbReference type="Proteomes" id="UP000075377"/>
    </source>
</evidence>
<evidence type="ECO:0000256" key="1">
    <source>
        <dbReference type="ARBA" id="ARBA00001947"/>
    </source>
</evidence>
<dbReference type="Gene3D" id="3.60.15.10">
    <property type="entry name" value="Ribonuclease Z/Hydroxyacylglutathione hydrolase-like"/>
    <property type="match status" value="1"/>
</dbReference>
<dbReference type="PANTHER" id="PTHR42978">
    <property type="entry name" value="QUORUM-QUENCHING LACTONASE YTNP-RELATED-RELATED"/>
    <property type="match status" value="1"/>
</dbReference>
<evidence type="ECO:0000256" key="2">
    <source>
        <dbReference type="ARBA" id="ARBA00007749"/>
    </source>
</evidence>
<dbReference type="GO" id="GO:0016787">
    <property type="term" value="F:hydrolase activity"/>
    <property type="evidence" value="ECO:0007669"/>
    <property type="project" value="UniProtKB-KW"/>
</dbReference>
<organism evidence="7 8">
    <name type="scientific">Acetobacter malorum</name>
    <dbReference type="NCBI Taxonomy" id="178901"/>
    <lineage>
        <taxon>Bacteria</taxon>
        <taxon>Pseudomonadati</taxon>
        <taxon>Pseudomonadota</taxon>
        <taxon>Alphaproteobacteria</taxon>
        <taxon>Acetobacterales</taxon>
        <taxon>Acetobacteraceae</taxon>
        <taxon>Acetobacter</taxon>
    </lineage>
</organism>
<sequence length="264" mass="29148">MVLKVHHLNCGTMRFPGAPMVCHVLLLETESGLVLVDSGFGLQDIADPEHRIGPFRHVIRPVLTSEETALRQVERLGFNPDDVHHILLTHFDIDHIGGLSDFPRAQVHLSAAEAQGAIHHPSFTERQRYHPLQWAYGPAIVEHAPGKEVWRGFSGVKALVDIAPGLLMVPLPGHTRGHCGYAIDTGGRWLLHAGDAFYYLGTLDGRSKVPLLACIQERLLAFDFRQVRNNHARLAALQADAEPDLDIICAHDPALFHKFAPAGQ</sequence>
<dbReference type="Proteomes" id="UP000075377">
    <property type="component" value="Unassembled WGS sequence"/>
</dbReference>
<reference evidence="7 8" key="1">
    <citation type="submission" date="2015-06" db="EMBL/GenBank/DDBJ databases">
        <title>Improved classification and identification of acetic acid bacteria using matrix-assisted laser desorption/ionization time-of-flight mass spectrometry; Gluconobacter nephelii and Gluconobacter uchimurae are later heterotypic synonyms of Gluconobacter japonicus and Gluconobacter oxydans, respectively.</title>
        <authorList>
            <person name="Li L."/>
            <person name="Cleenwerck I."/>
            <person name="De Vuyst L."/>
            <person name="Vandamme P."/>
        </authorList>
    </citation>
    <scope>NUCLEOTIDE SEQUENCE [LARGE SCALE GENOMIC DNA]</scope>
    <source>
        <strain evidence="7 8">LMG 1699</strain>
    </source>
</reference>
<dbReference type="Pfam" id="PF00753">
    <property type="entry name" value="Lactamase_B"/>
    <property type="match status" value="1"/>
</dbReference>
<gene>
    <name evidence="7" type="ORF">AD951_03915</name>
</gene>
<comment type="cofactor">
    <cofactor evidence="1">
        <name>Zn(2+)</name>
        <dbReference type="ChEBI" id="CHEBI:29105"/>
    </cofactor>
</comment>
<dbReference type="InterPro" id="IPR036866">
    <property type="entry name" value="RibonucZ/Hydroxyglut_hydro"/>
</dbReference>
<evidence type="ECO:0000313" key="7">
    <source>
        <dbReference type="EMBL" id="KXV70069.1"/>
    </source>
</evidence>
<dbReference type="AlphaFoldDB" id="A0A149UPY7"/>
<proteinExistence type="inferred from homology"/>
<evidence type="ECO:0000256" key="5">
    <source>
        <dbReference type="ARBA" id="ARBA00022833"/>
    </source>
</evidence>
<keyword evidence="4" id="KW-0378">Hydrolase</keyword>
<accession>A0A149UPY7</accession>
<keyword evidence="5" id="KW-0862">Zinc</keyword>
<dbReference type="SUPFAM" id="SSF56281">
    <property type="entry name" value="Metallo-hydrolase/oxidoreductase"/>
    <property type="match status" value="1"/>
</dbReference>
<dbReference type="PATRIC" id="fig|178901.14.peg.478"/>
<evidence type="ECO:0000256" key="3">
    <source>
        <dbReference type="ARBA" id="ARBA00022723"/>
    </source>
</evidence>
<dbReference type="PANTHER" id="PTHR42978:SF7">
    <property type="entry name" value="METALLO-HYDROLASE RV2300C-RELATED"/>
    <property type="match status" value="1"/>
</dbReference>
<feature type="domain" description="Metallo-beta-lactamase" evidence="6">
    <location>
        <begin position="21"/>
        <end position="251"/>
    </location>
</feature>
<dbReference type="CDD" id="cd07742">
    <property type="entry name" value="metallo-hydrolase-like_MBL-fold"/>
    <property type="match status" value="1"/>
</dbReference>
<dbReference type="GO" id="GO:0046872">
    <property type="term" value="F:metal ion binding"/>
    <property type="evidence" value="ECO:0007669"/>
    <property type="project" value="UniProtKB-KW"/>
</dbReference>